<dbReference type="InterPro" id="IPR036271">
    <property type="entry name" value="Tet_transcr_reg_TetR-rel_C_sf"/>
</dbReference>
<dbReference type="InterPro" id="IPR001647">
    <property type="entry name" value="HTH_TetR"/>
</dbReference>
<evidence type="ECO:0000256" key="3">
    <source>
        <dbReference type="ARBA" id="ARBA00023163"/>
    </source>
</evidence>
<evidence type="ECO:0000313" key="6">
    <source>
        <dbReference type="EMBL" id="MBL7253509.1"/>
    </source>
</evidence>
<evidence type="ECO:0000256" key="2">
    <source>
        <dbReference type="ARBA" id="ARBA00023125"/>
    </source>
</evidence>
<dbReference type="Pfam" id="PF00440">
    <property type="entry name" value="TetR_N"/>
    <property type="match status" value="1"/>
</dbReference>
<sequence length="201" mass="21746">MSGPRRAAIGRPRGFDVDVALERAMLVFWRRGYEGASLVDLTGAMGITKTSMYAAFGNKEQLFLKALRRYAEGPAGYVDAALALPAARAVVEAILRGAARTSTSPPDFAGCLTVQGALACSDESRPAYDLLVQWRNDAADRLEERFGRAADEGDLPPGADPRRLARYVMTVAFGLSVQAANGLGRAELDEVVDETMRHWQP</sequence>
<dbReference type="Gene3D" id="1.10.10.60">
    <property type="entry name" value="Homeodomain-like"/>
    <property type="match status" value="1"/>
</dbReference>
<dbReference type="RefSeq" id="WP_202989856.1">
    <property type="nucleotide sequence ID" value="NZ_JAENHO010000001.1"/>
</dbReference>
<dbReference type="SUPFAM" id="SSF46689">
    <property type="entry name" value="Homeodomain-like"/>
    <property type="match status" value="1"/>
</dbReference>
<proteinExistence type="predicted"/>
<feature type="domain" description="HTH tetR-type" evidence="5">
    <location>
        <begin position="14"/>
        <end position="74"/>
    </location>
</feature>
<dbReference type="SUPFAM" id="SSF48498">
    <property type="entry name" value="Tetracyclin repressor-like, C-terminal domain"/>
    <property type="match status" value="1"/>
</dbReference>
<reference evidence="6 7" key="1">
    <citation type="submission" date="2021-01" db="EMBL/GenBank/DDBJ databases">
        <title>Actinoplanes sp. nov. LDG1-01 isolated from lichen.</title>
        <authorList>
            <person name="Saeng-In P."/>
            <person name="Phongsopitanun W."/>
            <person name="Kanchanasin P."/>
            <person name="Yuki M."/>
            <person name="Kudo T."/>
            <person name="Ohkuma M."/>
            <person name="Tanasupawat S."/>
        </authorList>
    </citation>
    <scope>NUCLEOTIDE SEQUENCE [LARGE SCALE GENOMIC DNA]</scope>
    <source>
        <strain evidence="6 7">LDG1-01</strain>
    </source>
</reference>
<evidence type="ECO:0000313" key="7">
    <source>
        <dbReference type="Proteomes" id="UP000598996"/>
    </source>
</evidence>
<organism evidence="6 7">
    <name type="scientific">Paractinoplanes lichenicola</name>
    <dbReference type="NCBI Taxonomy" id="2802976"/>
    <lineage>
        <taxon>Bacteria</taxon>
        <taxon>Bacillati</taxon>
        <taxon>Actinomycetota</taxon>
        <taxon>Actinomycetes</taxon>
        <taxon>Micromonosporales</taxon>
        <taxon>Micromonosporaceae</taxon>
        <taxon>Paractinoplanes</taxon>
    </lineage>
</organism>
<keyword evidence="7" id="KW-1185">Reference proteome</keyword>
<name>A0ABS1VFN1_9ACTN</name>
<dbReference type="EMBL" id="JAENHO010000001">
    <property type="protein sequence ID" value="MBL7253509.1"/>
    <property type="molecule type" value="Genomic_DNA"/>
</dbReference>
<dbReference type="InterPro" id="IPR023772">
    <property type="entry name" value="DNA-bd_HTH_TetR-type_CS"/>
</dbReference>
<dbReference type="PANTHER" id="PTHR47506">
    <property type="entry name" value="TRANSCRIPTIONAL REGULATORY PROTEIN"/>
    <property type="match status" value="1"/>
</dbReference>
<feature type="DNA-binding region" description="H-T-H motif" evidence="4">
    <location>
        <begin position="37"/>
        <end position="56"/>
    </location>
</feature>
<dbReference type="Gene3D" id="1.10.357.10">
    <property type="entry name" value="Tetracycline Repressor, domain 2"/>
    <property type="match status" value="1"/>
</dbReference>
<dbReference type="PROSITE" id="PS50977">
    <property type="entry name" value="HTH_TETR_2"/>
    <property type="match status" value="1"/>
</dbReference>
<protein>
    <submittedName>
        <fullName evidence="6">TetR/AcrR family transcriptional regulator</fullName>
    </submittedName>
</protein>
<dbReference type="PANTHER" id="PTHR47506:SF1">
    <property type="entry name" value="HTH-TYPE TRANSCRIPTIONAL REGULATOR YJDC"/>
    <property type="match status" value="1"/>
</dbReference>
<dbReference type="PROSITE" id="PS01081">
    <property type="entry name" value="HTH_TETR_1"/>
    <property type="match status" value="1"/>
</dbReference>
<evidence type="ECO:0000256" key="1">
    <source>
        <dbReference type="ARBA" id="ARBA00023015"/>
    </source>
</evidence>
<evidence type="ECO:0000259" key="5">
    <source>
        <dbReference type="PROSITE" id="PS50977"/>
    </source>
</evidence>
<evidence type="ECO:0000256" key="4">
    <source>
        <dbReference type="PROSITE-ProRule" id="PRU00335"/>
    </source>
</evidence>
<keyword evidence="1" id="KW-0805">Transcription regulation</keyword>
<dbReference type="Proteomes" id="UP000598996">
    <property type="component" value="Unassembled WGS sequence"/>
</dbReference>
<dbReference type="InterPro" id="IPR009057">
    <property type="entry name" value="Homeodomain-like_sf"/>
</dbReference>
<accession>A0ABS1VFN1</accession>
<gene>
    <name evidence="6" type="ORF">JKJ07_04215</name>
</gene>
<comment type="caution">
    <text evidence="6">The sequence shown here is derived from an EMBL/GenBank/DDBJ whole genome shotgun (WGS) entry which is preliminary data.</text>
</comment>
<keyword evidence="2 4" id="KW-0238">DNA-binding</keyword>
<keyword evidence="3" id="KW-0804">Transcription</keyword>